<feature type="transmembrane region" description="Helical" evidence="7">
    <location>
        <begin position="255"/>
        <end position="277"/>
    </location>
</feature>
<feature type="transmembrane region" description="Helical" evidence="7">
    <location>
        <begin position="423"/>
        <end position="443"/>
    </location>
</feature>
<feature type="transmembrane region" description="Helical" evidence="7">
    <location>
        <begin position="383"/>
        <end position="403"/>
    </location>
</feature>
<keyword evidence="10" id="KW-1185">Reference proteome</keyword>
<feature type="transmembrane region" description="Helical" evidence="7">
    <location>
        <begin position="348"/>
        <end position="371"/>
    </location>
</feature>
<keyword evidence="5 7" id="KW-0472">Membrane</keyword>
<feature type="transmembrane region" description="Helical" evidence="7">
    <location>
        <begin position="289"/>
        <end position="310"/>
    </location>
</feature>
<dbReference type="EMBL" id="BAABJO010000021">
    <property type="protein sequence ID" value="GAA5130306.1"/>
    <property type="molecule type" value="Genomic_DNA"/>
</dbReference>
<dbReference type="Proteomes" id="UP001500804">
    <property type="component" value="Unassembled WGS sequence"/>
</dbReference>
<feature type="domain" description="NADH:quinone oxidoreductase/Mrp antiporter transmembrane" evidence="8">
    <location>
        <begin position="139"/>
        <end position="432"/>
    </location>
</feature>
<protein>
    <submittedName>
        <fullName evidence="9">NADH-quinone oxidoreductase subunit M</fullName>
    </submittedName>
</protein>
<organism evidence="9 10">
    <name type="scientific">Pseudonocardia adelaidensis</name>
    <dbReference type="NCBI Taxonomy" id="648754"/>
    <lineage>
        <taxon>Bacteria</taxon>
        <taxon>Bacillati</taxon>
        <taxon>Actinomycetota</taxon>
        <taxon>Actinomycetes</taxon>
        <taxon>Pseudonocardiales</taxon>
        <taxon>Pseudonocardiaceae</taxon>
        <taxon>Pseudonocardia</taxon>
    </lineage>
</organism>
<comment type="caution">
    <text evidence="9">The sequence shown here is derived from an EMBL/GenBank/DDBJ whole genome shotgun (WGS) entry which is preliminary data.</text>
</comment>
<dbReference type="Pfam" id="PF00361">
    <property type="entry name" value="Proton_antipo_M"/>
    <property type="match status" value="1"/>
</dbReference>
<evidence type="ECO:0000256" key="4">
    <source>
        <dbReference type="ARBA" id="ARBA00022989"/>
    </source>
</evidence>
<keyword evidence="4 7" id="KW-1133">Transmembrane helix</keyword>
<dbReference type="PANTHER" id="PTHR43507">
    <property type="entry name" value="NADH-UBIQUINONE OXIDOREDUCTASE CHAIN 4"/>
    <property type="match status" value="1"/>
</dbReference>
<feature type="transmembrane region" description="Helical" evidence="7">
    <location>
        <begin position="489"/>
        <end position="507"/>
    </location>
</feature>
<feature type="transmembrane region" description="Helical" evidence="7">
    <location>
        <begin position="317"/>
        <end position="336"/>
    </location>
</feature>
<feature type="transmembrane region" description="Helical" evidence="7">
    <location>
        <begin position="121"/>
        <end position="139"/>
    </location>
</feature>
<gene>
    <name evidence="9" type="ORF">GCM10023320_52090</name>
</gene>
<feature type="transmembrane region" description="Helical" evidence="7">
    <location>
        <begin position="6"/>
        <end position="23"/>
    </location>
</feature>
<evidence type="ECO:0000256" key="2">
    <source>
        <dbReference type="ARBA" id="ARBA00009025"/>
    </source>
</evidence>
<dbReference type="InterPro" id="IPR010227">
    <property type="entry name" value="NADH_Q_OxRdtase_chainM/4"/>
</dbReference>
<keyword evidence="3 6" id="KW-0812">Transmembrane</keyword>
<name>A0ABP9NPP5_9PSEU</name>
<evidence type="ECO:0000256" key="7">
    <source>
        <dbReference type="SAM" id="Phobius"/>
    </source>
</evidence>
<feature type="transmembrane region" description="Helical" evidence="7">
    <location>
        <begin position="88"/>
        <end position="109"/>
    </location>
</feature>
<dbReference type="InterPro" id="IPR003918">
    <property type="entry name" value="NADH_UbQ_OxRdtase"/>
</dbReference>
<dbReference type="RefSeq" id="WP_345607962.1">
    <property type="nucleotide sequence ID" value="NZ_BAABJO010000021.1"/>
</dbReference>
<evidence type="ECO:0000256" key="1">
    <source>
        <dbReference type="ARBA" id="ARBA00004127"/>
    </source>
</evidence>
<reference evidence="10" key="1">
    <citation type="journal article" date="2019" name="Int. J. Syst. Evol. Microbiol.">
        <title>The Global Catalogue of Microorganisms (GCM) 10K type strain sequencing project: providing services to taxonomists for standard genome sequencing and annotation.</title>
        <authorList>
            <consortium name="The Broad Institute Genomics Platform"/>
            <consortium name="The Broad Institute Genome Sequencing Center for Infectious Disease"/>
            <person name="Wu L."/>
            <person name="Ma J."/>
        </authorList>
    </citation>
    <scope>NUCLEOTIDE SEQUENCE [LARGE SCALE GENOMIC DNA]</scope>
    <source>
        <strain evidence="10">JCM 18302</strain>
    </source>
</reference>
<feature type="transmembrane region" description="Helical" evidence="7">
    <location>
        <begin position="145"/>
        <end position="163"/>
    </location>
</feature>
<evidence type="ECO:0000256" key="6">
    <source>
        <dbReference type="RuleBase" id="RU000320"/>
    </source>
</evidence>
<evidence type="ECO:0000313" key="10">
    <source>
        <dbReference type="Proteomes" id="UP001500804"/>
    </source>
</evidence>
<proteinExistence type="inferred from homology"/>
<evidence type="ECO:0000313" key="9">
    <source>
        <dbReference type="EMBL" id="GAA5130306.1"/>
    </source>
</evidence>
<evidence type="ECO:0000259" key="8">
    <source>
        <dbReference type="Pfam" id="PF00361"/>
    </source>
</evidence>
<dbReference type="PRINTS" id="PR01437">
    <property type="entry name" value="NUOXDRDTASE4"/>
</dbReference>
<dbReference type="InterPro" id="IPR001750">
    <property type="entry name" value="ND/Mrp_TM"/>
</dbReference>
<feature type="transmembrane region" description="Helical" evidence="7">
    <location>
        <begin position="35"/>
        <end position="55"/>
    </location>
</feature>
<evidence type="ECO:0000256" key="5">
    <source>
        <dbReference type="ARBA" id="ARBA00023136"/>
    </source>
</evidence>
<dbReference type="NCBIfam" id="TIGR01972">
    <property type="entry name" value="NDH_I_M"/>
    <property type="match status" value="1"/>
</dbReference>
<feature type="transmembrane region" description="Helical" evidence="7">
    <location>
        <begin position="224"/>
        <end position="243"/>
    </location>
</feature>
<dbReference type="NCBIfam" id="NF004500">
    <property type="entry name" value="PRK05846.1-4"/>
    <property type="match status" value="1"/>
</dbReference>
<dbReference type="PANTHER" id="PTHR43507:SF1">
    <property type="entry name" value="NADH-UBIQUINONE OXIDOREDUCTASE CHAIN 4"/>
    <property type="match status" value="1"/>
</dbReference>
<accession>A0ABP9NPP5</accession>
<feature type="transmembrane region" description="Helical" evidence="7">
    <location>
        <begin position="175"/>
        <end position="196"/>
    </location>
</feature>
<comment type="subcellular location">
    <subcellularLocation>
        <location evidence="1">Endomembrane system</location>
        <topology evidence="1">Multi-pass membrane protein</topology>
    </subcellularLocation>
    <subcellularLocation>
        <location evidence="6">Membrane</location>
        <topology evidence="6">Multi-pass membrane protein</topology>
    </subcellularLocation>
</comment>
<comment type="similarity">
    <text evidence="2">Belongs to the complex I subunit 4 family.</text>
</comment>
<evidence type="ECO:0000256" key="3">
    <source>
        <dbReference type="ARBA" id="ARBA00022692"/>
    </source>
</evidence>
<sequence length="534" mass="56334">MNDGGSVLLLILLVLPLVGALVVAPMTGNPRGAKVTAMVFALASLVLTAIAWLAYSPATVESGSRFQLKLSVPWIPAFGTDFALGIDGIALVMLALIAVLMPIVMGFSWNQEIPEGRTESGFFALLLVTQGLLVGVFAATDVFLFYVFFEAMLIPMYFLIGRFGGPRRQYAAVKFFLYSLLGGLIMLASVIGLYVVSGTHLGHATFSWVELQSIAATVPESTQIWLFLGFFVAFAIKAPLVPFHTWLPDAGAEAPIGAGVLLVGVLDKVGTFGFLRYCLPLFPLASQRLAPLLLVLSVIGILYAALLAVAQTDLKRFVSYTSIAHFGFIALGIFAFSSQSFAGATLYMVNHGLTTGMLFIAIGFLIARGGSRIIGDYGGVHKLAPLLAGTFLLAGLASLALPGTNSFVSEFLVLVGSFPREPVYTILATVGIIFAALYVLWVYQQTMQGPVRGAAVLGALERAGGPGTMIAPEAAAKKGAFPDLSGREIAVLTPLIVLIIALGFFPGPVLDVINPSVVATMNEVGLPDPVGGIR</sequence>